<sequence>MEGLFEAIKNTVQAGVAGDGAKLGTSIVSIVENGVALASKLLILDFNFI</sequence>
<organism evidence="8">
    <name type="scientific">Staphylococcus xylosus</name>
    <dbReference type="NCBI Taxonomy" id="1288"/>
    <lineage>
        <taxon>Bacteria</taxon>
        <taxon>Bacillati</taxon>
        <taxon>Bacillota</taxon>
        <taxon>Bacilli</taxon>
        <taxon>Bacillales</taxon>
        <taxon>Staphylococcaceae</taxon>
        <taxon>Staphylococcus</taxon>
    </lineage>
</organism>
<evidence type="ECO:0000256" key="4">
    <source>
        <dbReference type="ARBA" id="ARBA00022656"/>
    </source>
</evidence>
<evidence type="ECO:0000256" key="5">
    <source>
        <dbReference type="ARBA" id="ARBA00022735"/>
    </source>
</evidence>
<evidence type="ECO:0000313" key="8">
    <source>
        <dbReference type="EMBL" id="MBO1919928.1"/>
    </source>
</evidence>
<keyword evidence="3" id="KW-0964">Secreted</keyword>
<dbReference type="InterPro" id="IPR008846">
    <property type="entry name" value="PSMbeta"/>
</dbReference>
<evidence type="ECO:0000256" key="2">
    <source>
        <dbReference type="ARBA" id="ARBA00006367"/>
    </source>
</evidence>
<accession>A0A939SPX5</accession>
<keyword evidence="5" id="KW-0354">Hemolysis</keyword>
<protein>
    <submittedName>
        <fullName evidence="8">Beta-class phenol-soluble modulin</fullName>
    </submittedName>
</protein>
<dbReference type="GO" id="GO:0005576">
    <property type="term" value="C:extracellular region"/>
    <property type="evidence" value="ECO:0007669"/>
    <property type="project" value="UniProtKB-SubCell"/>
</dbReference>
<comment type="caution">
    <text evidence="8">The sequence shown here is derived from an EMBL/GenBank/DDBJ whole genome shotgun (WGS) entry which is preliminary data.</text>
</comment>
<dbReference type="GO" id="GO:0031640">
    <property type="term" value="P:killing of cells of another organism"/>
    <property type="evidence" value="ECO:0007669"/>
    <property type="project" value="UniProtKB-KW"/>
</dbReference>
<dbReference type="GO" id="GO:0090729">
    <property type="term" value="F:toxin activity"/>
    <property type="evidence" value="ECO:0007669"/>
    <property type="project" value="UniProtKB-KW"/>
</dbReference>
<comment type="similarity">
    <text evidence="2">Belongs to the staphylococcal hemolytic protein family.</text>
</comment>
<evidence type="ECO:0000256" key="6">
    <source>
        <dbReference type="ARBA" id="ARBA00022852"/>
    </source>
</evidence>
<gene>
    <name evidence="8" type="ORF">J4710_06235</name>
</gene>
<evidence type="ECO:0000256" key="7">
    <source>
        <dbReference type="ARBA" id="ARBA00023026"/>
    </source>
</evidence>
<keyword evidence="4" id="KW-0800">Toxin</keyword>
<dbReference type="Pfam" id="PF05480">
    <property type="entry name" value="PSMbeta"/>
    <property type="match status" value="1"/>
</dbReference>
<evidence type="ECO:0000256" key="1">
    <source>
        <dbReference type="ARBA" id="ARBA00004613"/>
    </source>
</evidence>
<name>A0A939SPX5_STAXY</name>
<dbReference type="AlphaFoldDB" id="A0A939SPX5"/>
<dbReference type="EMBL" id="JAGETT010000032">
    <property type="protein sequence ID" value="MBO1919928.1"/>
    <property type="molecule type" value="Genomic_DNA"/>
</dbReference>
<proteinExistence type="inferred from homology"/>
<keyword evidence="6" id="KW-0204">Cytolysis</keyword>
<evidence type="ECO:0000256" key="3">
    <source>
        <dbReference type="ARBA" id="ARBA00022525"/>
    </source>
</evidence>
<comment type="subcellular location">
    <subcellularLocation>
        <location evidence="1">Secreted</location>
    </subcellularLocation>
</comment>
<reference evidence="8" key="1">
    <citation type="submission" date="2021-03" db="EMBL/GenBank/DDBJ databases">
        <title>Molecular epidemiology and mechanisms of colistin and carbapenem resistance in Enterobacteriaceae from clinical isolates, the environment and porcine samples in Pretoria, South Africa.</title>
        <authorList>
            <person name="Bogoshi D."/>
            <person name="Mbelle N.M."/>
            <person name="Naidoo V."/>
            <person name="Osei Sekyere J."/>
        </authorList>
    </citation>
    <scope>NUCLEOTIDE SEQUENCE</scope>
    <source>
        <strain evidence="8">ESB009</strain>
    </source>
</reference>
<keyword evidence="7" id="KW-0843">Virulence</keyword>